<dbReference type="OrthoDB" id="9049620at2759"/>
<dbReference type="AlphaFoldDB" id="A0A7L2RVI1"/>
<keyword evidence="3" id="KW-1185">Reference proteome</keyword>
<dbReference type="SMART" id="SM00589">
    <property type="entry name" value="PRY"/>
    <property type="match status" value="1"/>
</dbReference>
<dbReference type="Pfam" id="PF13765">
    <property type="entry name" value="PRY"/>
    <property type="match status" value="1"/>
</dbReference>
<dbReference type="SUPFAM" id="SSF49899">
    <property type="entry name" value="Concanavalin A-like lectins/glucanases"/>
    <property type="match status" value="1"/>
</dbReference>
<dbReference type="PRINTS" id="PR01407">
    <property type="entry name" value="BUTYPHLNCDUF"/>
</dbReference>
<feature type="non-terminal residue" evidence="2">
    <location>
        <position position="109"/>
    </location>
</feature>
<sequence>AEVTLDPLTSHPLLQLSGDSLSVRWCFGGPSPPPGPERFQHLPCVLGRPSFGRGRHSWRVAVAGGHFCAVGVSRGSLGRSGTPGLCPAQGIWALQRWGGGGRALTDPPT</sequence>
<dbReference type="InterPro" id="IPR013320">
    <property type="entry name" value="ConA-like_dom_sf"/>
</dbReference>
<organism evidence="2 3">
    <name type="scientific">Neodrepanis coruscans</name>
    <name type="common">wattled asity</name>
    <dbReference type="NCBI Taxonomy" id="254563"/>
    <lineage>
        <taxon>Eukaryota</taxon>
        <taxon>Metazoa</taxon>
        <taxon>Chordata</taxon>
        <taxon>Craniata</taxon>
        <taxon>Vertebrata</taxon>
        <taxon>Euteleostomi</taxon>
        <taxon>Archelosauria</taxon>
        <taxon>Archosauria</taxon>
        <taxon>Dinosauria</taxon>
        <taxon>Saurischia</taxon>
        <taxon>Theropoda</taxon>
        <taxon>Coelurosauria</taxon>
        <taxon>Aves</taxon>
        <taxon>Neognathae</taxon>
        <taxon>Neoaves</taxon>
        <taxon>Telluraves</taxon>
        <taxon>Australaves</taxon>
        <taxon>Passeriformes</taxon>
        <taxon>Philepittidae</taxon>
        <taxon>Neodrepanis</taxon>
    </lineage>
</organism>
<evidence type="ECO:0000259" key="1">
    <source>
        <dbReference type="PROSITE" id="PS50188"/>
    </source>
</evidence>
<protein>
    <submittedName>
        <fullName evidence="2">BT2A2 protein</fullName>
    </submittedName>
</protein>
<dbReference type="Gene3D" id="2.60.120.920">
    <property type="match status" value="1"/>
</dbReference>
<feature type="domain" description="B30.2/SPRY" evidence="1">
    <location>
        <begin position="1"/>
        <end position="109"/>
    </location>
</feature>
<gene>
    <name evidence="2" type="primary">Btn2a2</name>
    <name evidence="2" type="ORF">NEOCOR_R09116</name>
</gene>
<proteinExistence type="predicted"/>
<evidence type="ECO:0000313" key="2">
    <source>
        <dbReference type="EMBL" id="NXS12477.1"/>
    </source>
</evidence>
<reference evidence="2 3" key="1">
    <citation type="submission" date="2019-09" db="EMBL/GenBank/DDBJ databases">
        <title>Bird 10,000 Genomes (B10K) Project - Family phase.</title>
        <authorList>
            <person name="Zhang G."/>
        </authorList>
    </citation>
    <scope>NUCLEOTIDE SEQUENCE [LARGE SCALE GENOMIC DNA]</scope>
    <source>
        <strain evidence="2">B10K-DU-002-79</strain>
    </source>
</reference>
<dbReference type="InterPro" id="IPR001870">
    <property type="entry name" value="B30.2/SPRY"/>
</dbReference>
<dbReference type="InterPro" id="IPR050143">
    <property type="entry name" value="TRIM/RBCC"/>
</dbReference>
<name>A0A7L2RVI1_9PASS</name>
<dbReference type="InterPro" id="IPR006574">
    <property type="entry name" value="PRY"/>
</dbReference>
<dbReference type="PROSITE" id="PS50188">
    <property type="entry name" value="B302_SPRY"/>
    <property type="match status" value="1"/>
</dbReference>
<accession>A0A7L2RVI1</accession>
<dbReference type="EMBL" id="VYZS01115465">
    <property type="protein sequence ID" value="NXS12477.1"/>
    <property type="molecule type" value="Genomic_DNA"/>
</dbReference>
<feature type="non-terminal residue" evidence="2">
    <location>
        <position position="1"/>
    </location>
</feature>
<dbReference type="Proteomes" id="UP000560066">
    <property type="component" value="Unassembled WGS sequence"/>
</dbReference>
<comment type="caution">
    <text evidence="2">The sequence shown here is derived from an EMBL/GenBank/DDBJ whole genome shotgun (WGS) entry which is preliminary data.</text>
</comment>
<dbReference type="InterPro" id="IPR003879">
    <property type="entry name" value="Butyrophylin_SPRY"/>
</dbReference>
<dbReference type="InterPro" id="IPR043136">
    <property type="entry name" value="B30.2/SPRY_sf"/>
</dbReference>
<dbReference type="PANTHER" id="PTHR24103">
    <property type="entry name" value="E3 UBIQUITIN-PROTEIN LIGASE TRIM"/>
    <property type="match status" value="1"/>
</dbReference>
<evidence type="ECO:0000313" key="3">
    <source>
        <dbReference type="Proteomes" id="UP000560066"/>
    </source>
</evidence>